<evidence type="ECO:0000259" key="6">
    <source>
        <dbReference type="PROSITE" id="PS50850"/>
    </source>
</evidence>
<name>B1ZUY3_OPITP</name>
<feature type="transmembrane region" description="Helical" evidence="5">
    <location>
        <begin position="375"/>
        <end position="393"/>
    </location>
</feature>
<dbReference type="InterPro" id="IPR050382">
    <property type="entry name" value="MFS_Na/Anion_cotransporter"/>
</dbReference>
<feature type="transmembrane region" description="Helical" evidence="5">
    <location>
        <begin position="307"/>
        <end position="330"/>
    </location>
</feature>
<dbReference type="CDD" id="cd17319">
    <property type="entry name" value="MFS_ExuT_GudP_like"/>
    <property type="match status" value="1"/>
</dbReference>
<feature type="transmembrane region" description="Helical" evidence="5">
    <location>
        <begin position="177"/>
        <end position="197"/>
    </location>
</feature>
<organism evidence="7 8">
    <name type="scientific">Opitutus terrae (strain DSM 11246 / JCM 15787 / PB90-1)</name>
    <dbReference type="NCBI Taxonomy" id="452637"/>
    <lineage>
        <taxon>Bacteria</taxon>
        <taxon>Pseudomonadati</taxon>
        <taxon>Verrucomicrobiota</taxon>
        <taxon>Opitutia</taxon>
        <taxon>Opitutales</taxon>
        <taxon>Opitutaceae</taxon>
        <taxon>Opitutus</taxon>
    </lineage>
</organism>
<protein>
    <submittedName>
        <fullName evidence="7">Major facilitator superfamily MFS_1</fullName>
    </submittedName>
</protein>
<evidence type="ECO:0000256" key="3">
    <source>
        <dbReference type="ARBA" id="ARBA00022989"/>
    </source>
</evidence>
<proteinExistence type="predicted"/>
<dbReference type="PANTHER" id="PTHR11662">
    <property type="entry name" value="SOLUTE CARRIER FAMILY 17"/>
    <property type="match status" value="1"/>
</dbReference>
<gene>
    <name evidence="7" type="ordered locus">Oter_2672</name>
</gene>
<dbReference type="Gene3D" id="1.20.1250.20">
    <property type="entry name" value="MFS general substrate transporter like domains"/>
    <property type="match status" value="2"/>
</dbReference>
<feature type="transmembrane region" description="Helical" evidence="5">
    <location>
        <begin position="274"/>
        <end position="295"/>
    </location>
</feature>
<dbReference type="PANTHER" id="PTHR11662:SF399">
    <property type="entry name" value="FI19708P1-RELATED"/>
    <property type="match status" value="1"/>
</dbReference>
<sequence length="433" mass="47608">MFSPSGAAGSPAATPPTRARYWVVVFAITLAVIQYIDRVCISQAAPSVSSALDLSKEQMGWVFSAFTLAYALFEIPTGYWGDRNGPRRVLLRVVLWWSFFTAATGWVWNWSSLVVTRFLFGAGEAGCFPNLTKAFEAWLPTRERIRAQGIMWMSARWGGAVTPYLVFLVLSVMNWRLAFLVFGLLGVVWAILFARWFRDNPREHPSVNAAEAALLPERPASSHFAVPWRKLITAPSVWCVCGQYFACSYAWYFFITWFPTYLLEVHKFDLKSSALLAGLPLLLGGAGCFLAGALVPRFTRRFGHGGLIRRLFGVVGQGGAALCLIAATFFSQPLLAVTAIALASFSNDLSIPCSWTTCMDVGGRYVGTLSGMMNMVGNIGGFLSPIVLGYIVGRTGDWNLTFYVTAAVYLLGALCWWLIDPVTPLELSEESAA</sequence>
<keyword evidence="4 5" id="KW-0472">Membrane</keyword>
<keyword evidence="8" id="KW-1185">Reference proteome</keyword>
<reference evidence="7 8" key="1">
    <citation type="journal article" date="2011" name="J. Bacteriol.">
        <title>Genome sequence of the verrucomicrobium Opitutus terrae PB90-1, an abundant inhabitant of rice paddy soil ecosystems.</title>
        <authorList>
            <person name="van Passel M.W."/>
            <person name="Kant R."/>
            <person name="Palva A."/>
            <person name="Copeland A."/>
            <person name="Lucas S."/>
            <person name="Lapidus A."/>
            <person name="Glavina del Rio T."/>
            <person name="Pitluck S."/>
            <person name="Goltsman E."/>
            <person name="Clum A."/>
            <person name="Sun H."/>
            <person name="Schmutz J."/>
            <person name="Larimer F.W."/>
            <person name="Land M.L."/>
            <person name="Hauser L."/>
            <person name="Kyrpides N."/>
            <person name="Mikhailova N."/>
            <person name="Richardson P.P."/>
            <person name="Janssen P.H."/>
            <person name="de Vos W.M."/>
            <person name="Smidt H."/>
        </authorList>
    </citation>
    <scope>NUCLEOTIDE SEQUENCE [LARGE SCALE GENOMIC DNA]</scope>
    <source>
        <strain evidence="8">DSM 11246 / JCM 15787 / PB90-1</strain>
    </source>
</reference>
<feature type="transmembrane region" description="Helical" evidence="5">
    <location>
        <begin position="89"/>
        <end position="108"/>
    </location>
</feature>
<feature type="transmembrane region" description="Helical" evidence="5">
    <location>
        <begin position="21"/>
        <end position="39"/>
    </location>
</feature>
<dbReference type="GO" id="GO:0022857">
    <property type="term" value="F:transmembrane transporter activity"/>
    <property type="evidence" value="ECO:0007669"/>
    <property type="project" value="InterPro"/>
</dbReference>
<keyword evidence="2 5" id="KW-0812">Transmembrane</keyword>
<evidence type="ECO:0000313" key="7">
    <source>
        <dbReference type="EMBL" id="ACB75953.1"/>
    </source>
</evidence>
<dbReference type="InterPro" id="IPR011701">
    <property type="entry name" value="MFS"/>
</dbReference>
<dbReference type="HOGENOM" id="CLU_001265_5_1_0"/>
<dbReference type="SUPFAM" id="SSF103473">
    <property type="entry name" value="MFS general substrate transporter"/>
    <property type="match status" value="1"/>
</dbReference>
<dbReference type="STRING" id="452637.Oter_2672"/>
<evidence type="ECO:0000256" key="1">
    <source>
        <dbReference type="ARBA" id="ARBA00004141"/>
    </source>
</evidence>
<dbReference type="InterPro" id="IPR036259">
    <property type="entry name" value="MFS_trans_sf"/>
</dbReference>
<accession>B1ZUY3</accession>
<dbReference type="GO" id="GO:0016020">
    <property type="term" value="C:membrane"/>
    <property type="evidence" value="ECO:0007669"/>
    <property type="project" value="UniProtKB-SubCell"/>
</dbReference>
<evidence type="ECO:0000313" key="8">
    <source>
        <dbReference type="Proteomes" id="UP000007013"/>
    </source>
</evidence>
<evidence type="ECO:0000256" key="5">
    <source>
        <dbReference type="SAM" id="Phobius"/>
    </source>
</evidence>
<dbReference type="RefSeq" id="WP_012375488.1">
    <property type="nucleotide sequence ID" value="NC_010571.1"/>
</dbReference>
<dbReference type="KEGG" id="ote:Oter_2672"/>
<dbReference type="eggNOG" id="COG2271">
    <property type="taxonomic scope" value="Bacteria"/>
</dbReference>
<feature type="transmembrane region" description="Helical" evidence="5">
    <location>
        <begin position="59"/>
        <end position="77"/>
    </location>
</feature>
<dbReference type="PROSITE" id="PS50850">
    <property type="entry name" value="MFS"/>
    <property type="match status" value="1"/>
</dbReference>
<feature type="domain" description="Major facilitator superfamily (MFS) profile" evidence="6">
    <location>
        <begin position="23"/>
        <end position="424"/>
    </location>
</feature>
<dbReference type="Pfam" id="PF07690">
    <property type="entry name" value="MFS_1"/>
    <property type="match status" value="1"/>
</dbReference>
<evidence type="ECO:0000256" key="4">
    <source>
        <dbReference type="ARBA" id="ARBA00023136"/>
    </source>
</evidence>
<keyword evidence="3 5" id="KW-1133">Transmembrane helix</keyword>
<dbReference type="AlphaFoldDB" id="B1ZUY3"/>
<dbReference type="Proteomes" id="UP000007013">
    <property type="component" value="Chromosome"/>
</dbReference>
<comment type="subcellular location">
    <subcellularLocation>
        <location evidence="1">Membrane</location>
        <topology evidence="1">Multi-pass membrane protein</topology>
    </subcellularLocation>
</comment>
<evidence type="ECO:0000256" key="2">
    <source>
        <dbReference type="ARBA" id="ARBA00022692"/>
    </source>
</evidence>
<feature type="transmembrane region" description="Helical" evidence="5">
    <location>
        <begin position="231"/>
        <end position="254"/>
    </location>
</feature>
<dbReference type="InterPro" id="IPR020846">
    <property type="entry name" value="MFS_dom"/>
</dbReference>
<feature type="transmembrane region" description="Helical" evidence="5">
    <location>
        <begin position="400"/>
        <end position="419"/>
    </location>
</feature>
<dbReference type="OrthoDB" id="105228at2"/>
<dbReference type="EMBL" id="CP001032">
    <property type="protein sequence ID" value="ACB75953.1"/>
    <property type="molecule type" value="Genomic_DNA"/>
</dbReference>